<feature type="compositionally biased region" description="Basic and acidic residues" evidence="1">
    <location>
        <begin position="159"/>
        <end position="169"/>
    </location>
</feature>
<dbReference type="Pfam" id="PF09681">
    <property type="entry name" value="Phage_rep_org_N"/>
    <property type="match status" value="1"/>
</dbReference>
<dbReference type="RefSeq" id="WP_369705451.1">
    <property type="nucleotide sequence ID" value="NZ_JBGEWD010000021.1"/>
</dbReference>
<comment type="caution">
    <text evidence="3">The sequence shown here is derived from an EMBL/GenBank/DDBJ whole genome shotgun (WGS) entry which is preliminary data.</text>
</comment>
<evidence type="ECO:0000313" key="4">
    <source>
        <dbReference type="Proteomes" id="UP001564657"/>
    </source>
</evidence>
<gene>
    <name evidence="3" type="ORF">AB8U03_15420</name>
</gene>
<proteinExistence type="predicted"/>
<feature type="region of interest" description="Disordered" evidence="1">
    <location>
        <begin position="136"/>
        <end position="169"/>
    </location>
</feature>
<name>A0ABV4BXJ1_9CLOT</name>
<dbReference type="InterPro" id="IPR010056">
    <property type="entry name" value="Phage_rep_org__N"/>
</dbReference>
<keyword evidence="4" id="KW-1185">Reference proteome</keyword>
<feature type="compositionally biased region" description="Polar residues" evidence="1">
    <location>
        <begin position="138"/>
        <end position="152"/>
    </location>
</feature>
<evidence type="ECO:0000256" key="1">
    <source>
        <dbReference type="SAM" id="MobiDB-lite"/>
    </source>
</evidence>
<accession>A0ABV4BXJ1</accession>
<dbReference type="NCBIfam" id="TIGR01714">
    <property type="entry name" value="phage_rep_org_N"/>
    <property type="match status" value="1"/>
</dbReference>
<dbReference type="PANTHER" id="PTHR37293:SF7">
    <property type="entry name" value="HYPOTHETICAL PHAGE PROTEIN"/>
    <property type="match status" value="1"/>
</dbReference>
<reference evidence="3 4" key="1">
    <citation type="submission" date="2024-08" db="EMBL/GenBank/DDBJ databases">
        <title>Clostridium lapicellarii sp. nov., and Clostridium renhuaiense sp. nov., two species isolated from the mud in a fermentation cellar used for producing sauce-flavour Chinese liquors.</title>
        <authorList>
            <person name="Yang F."/>
            <person name="Wang H."/>
            <person name="Chen L.Q."/>
            <person name="Zhou N."/>
            <person name="Lu J.J."/>
            <person name="Pu X.X."/>
            <person name="Wan B."/>
            <person name="Wang L."/>
            <person name="Liu S.J."/>
        </authorList>
    </citation>
    <scope>NUCLEOTIDE SEQUENCE [LARGE SCALE GENOMIC DNA]</scope>
    <source>
        <strain evidence="3 4">MT-5</strain>
    </source>
</reference>
<dbReference type="Proteomes" id="UP001564657">
    <property type="component" value="Unassembled WGS sequence"/>
</dbReference>
<evidence type="ECO:0000313" key="3">
    <source>
        <dbReference type="EMBL" id="MEY8001558.1"/>
    </source>
</evidence>
<protein>
    <submittedName>
        <fullName evidence="3">Phage replisome organizer N-terminal domain-containing protein</fullName>
    </submittedName>
</protein>
<dbReference type="InterPro" id="IPR053162">
    <property type="entry name" value="DnaD"/>
</dbReference>
<dbReference type="EMBL" id="JBGEWD010000021">
    <property type="protein sequence ID" value="MEY8001558.1"/>
    <property type="molecule type" value="Genomic_DNA"/>
</dbReference>
<dbReference type="PANTHER" id="PTHR37293">
    <property type="entry name" value="PHAGE REPLICATION PROTEIN-RELATED"/>
    <property type="match status" value="1"/>
</dbReference>
<organism evidence="3 4">
    <name type="scientific">Clostridium moutaii</name>
    <dbReference type="NCBI Taxonomy" id="3240932"/>
    <lineage>
        <taxon>Bacteria</taxon>
        <taxon>Bacillati</taxon>
        <taxon>Bacillota</taxon>
        <taxon>Clostridia</taxon>
        <taxon>Eubacteriales</taxon>
        <taxon>Clostridiaceae</taxon>
        <taxon>Clostridium</taxon>
    </lineage>
</organism>
<sequence>MADVKWIKIVTDIFDDEKILLIESLPEADAIIVIWFKLLCLAGKNNNKGVFVLNDKIPYTDEMLATIFRRPLNTVRLALKVFEQYKMIEIIEGVITIPNWSKHQTLDQIESRREYQREYMARKRYEQKLIAERKCEPNSKTNCEPNSKTNVSPIEGEEERDRDKDNKEIDIENTNRVSWQEILTAWNDLPSPINPIRSITNKRKDKIKARMNSLKLKQEDIMQAINNIKNSNFTQGKNNRNWVIDFEWLFKDDTNFSKVLEGKYNGNKPTSKGQFNNFKGRDYSKEQIKDLESKLLGY</sequence>
<evidence type="ECO:0000259" key="2">
    <source>
        <dbReference type="Pfam" id="PF09681"/>
    </source>
</evidence>
<feature type="domain" description="Phage replisome organiser N-terminal" evidence="2">
    <location>
        <begin position="6"/>
        <end position="124"/>
    </location>
</feature>